<sequence>MSKISIVTPCYNTEKYIAKAIDSVIASTFTDWDYVIVDDGSTDKSLEIILNYVKEDPRLQLIKQRNFGVCNARNNGAKICSSESEYLMFLDADDCIEPEMLEIMVKYLDQYPNVGLLHSDTLFIDSEDNILNFSRVPRFFLSPDGKFEEVPDDVPQTPFLSIATGICREAGTVLRKSIYMKTSGWPEFLGQGYEGIDLFIQMALLSDVHYISKKLYKYRQHESQSHKSRDNMFKLIDKWKQAKGLTSEQQEKVNQVIDYLPAYEEFMIDYEQLMLSI</sequence>
<dbReference type="SUPFAM" id="SSF53448">
    <property type="entry name" value="Nucleotide-diphospho-sugar transferases"/>
    <property type="match status" value="1"/>
</dbReference>
<dbReference type="PANTHER" id="PTHR22916">
    <property type="entry name" value="GLYCOSYLTRANSFERASE"/>
    <property type="match status" value="1"/>
</dbReference>
<name>A0AAP5IC62_9CYAN</name>
<dbReference type="Pfam" id="PF00535">
    <property type="entry name" value="Glycos_transf_2"/>
    <property type="match status" value="1"/>
</dbReference>
<evidence type="ECO:0000313" key="2">
    <source>
        <dbReference type="EMBL" id="MDR9897013.1"/>
    </source>
</evidence>
<dbReference type="Gene3D" id="3.90.550.10">
    <property type="entry name" value="Spore Coat Polysaccharide Biosynthesis Protein SpsA, Chain A"/>
    <property type="match status" value="1"/>
</dbReference>
<dbReference type="InterPro" id="IPR029044">
    <property type="entry name" value="Nucleotide-diphossugar_trans"/>
</dbReference>
<comment type="caution">
    <text evidence="2">The sequence shown here is derived from an EMBL/GenBank/DDBJ whole genome shotgun (WGS) entry which is preliminary data.</text>
</comment>
<reference evidence="3" key="1">
    <citation type="journal article" date="2021" name="Science">
        <title>Hunting the eagle killer: A cyanobacterial neurotoxin causes vacuolar myelinopathy.</title>
        <authorList>
            <person name="Breinlinger S."/>
            <person name="Phillips T.J."/>
            <person name="Haram B.N."/>
            <person name="Mares J."/>
            <person name="Martinez Yerena J.A."/>
            <person name="Hrouzek P."/>
            <person name="Sobotka R."/>
            <person name="Henderson W.M."/>
            <person name="Schmieder P."/>
            <person name="Williams S.M."/>
            <person name="Lauderdale J.D."/>
            <person name="Wilde H.D."/>
            <person name="Gerrin W."/>
            <person name="Kust A."/>
            <person name="Washington J.W."/>
            <person name="Wagner C."/>
            <person name="Geier B."/>
            <person name="Liebeke M."/>
            <person name="Enke H."/>
            <person name="Niedermeyer T.H.J."/>
            <person name="Wilde S.B."/>
        </authorList>
    </citation>
    <scope>NUCLEOTIDE SEQUENCE [LARGE SCALE GENOMIC DNA]</scope>
    <source>
        <strain evidence="3">Thurmond2011</strain>
    </source>
</reference>
<accession>A0AAP5IC62</accession>
<keyword evidence="3" id="KW-1185">Reference proteome</keyword>
<proteinExistence type="predicted"/>
<dbReference type="PANTHER" id="PTHR22916:SF3">
    <property type="entry name" value="UDP-GLCNAC:BETAGAL BETA-1,3-N-ACETYLGLUCOSAMINYLTRANSFERASE-LIKE PROTEIN 1"/>
    <property type="match status" value="1"/>
</dbReference>
<dbReference type="RefSeq" id="WP_208340924.1">
    <property type="nucleotide sequence ID" value="NZ_CAWQFN010000753.1"/>
</dbReference>
<dbReference type="AlphaFoldDB" id="A0AAP5IC62"/>
<dbReference type="Proteomes" id="UP000667802">
    <property type="component" value="Unassembled WGS sequence"/>
</dbReference>
<gene>
    <name evidence="2" type="ORF">G7B40_020935</name>
</gene>
<dbReference type="EMBL" id="JAALHA020000010">
    <property type="protein sequence ID" value="MDR9897013.1"/>
    <property type="molecule type" value="Genomic_DNA"/>
</dbReference>
<dbReference type="CDD" id="cd00761">
    <property type="entry name" value="Glyco_tranf_GTA_type"/>
    <property type="match status" value="1"/>
</dbReference>
<evidence type="ECO:0000259" key="1">
    <source>
        <dbReference type="Pfam" id="PF00535"/>
    </source>
</evidence>
<dbReference type="InterPro" id="IPR001173">
    <property type="entry name" value="Glyco_trans_2-like"/>
</dbReference>
<dbReference type="GO" id="GO:0016758">
    <property type="term" value="F:hexosyltransferase activity"/>
    <property type="evidence" value="ECO:0007669"/>
    <property type="project" value="UniProtKB-ARBA"/>
</dbReference>
<evidence type="ECO:0000313" key="3">
    <source>
        <dbReference type="Proteomes" id="UP000667802"/>
    </source>
</evidence>
<feature type="domain" description="Glycosyltransferase 2-like" evidence="1">
    <location>
        <begin position="5"/>
        <end position="117"/>
    </location>
</feature>
<organism evidence="2 3">
    <name type="scientific">Aetokthonos hydrillicola Thurmond2011</name>
    <dbReference type="NCBI Taxonomy" id="2712845"/>
    <lineage>
        <taxon>Bacteria</taxon>
        <taxon>Bacillati</taxon>
        <taxon>Cyanobacteriota</taxon>
        <taxon>Cyanophyceae</taxon>
        <taxon>Nostocales</taxon>
        <taxon>Hapalosiphonaceae</taxon>
        <taxon>Aetokthonos</taxon>
    </lineage>
</organism>
<protein>
    <submittedName>
        <fullName evidence="2">Glycosyltransferase</fullName>
    </submittedName>
</protein>